<evidence type="ECO:0000256" key="1">
    <source>
        <dbReference type="ARBA" id="ARBA00022741"/>
    </source>
</evidence>
<keyword evidence="1" id="KW-0547">Nucleotide-binding</keyword>
<reference evidence="5 6" key="1">
    <citation type="journal article" date="2008" name="Int. J. Syst. Evol. Microbiol.">
        <title>Leifsonia pindariensis sp. nov., isolated from the Pindari glacier of the Indian Himalayas, and emended description of the genus Leifsonia.</title>
        <authorList>
            <person name="Reddy G.S."/>
            <person name="Prabagaran S.R."/>
            <person name="Shivaji S."/>
        </authorList>
    </citation>
    <scope>NUCLEOTIDE SEQUENCE [LARGE SCALE GENOMIC DNA]</scope>
    <source>
        <strain evidence="5 6">PON 10</strain>
    </source>
</reference>
<dbReference type="PROSITE" id="PS50893">
    <property type="entry name" value="ABC_TRANSPORTER_2"/>
    <property type="match status" value="1"/>
</dbReference>
<dbReference type="Proteomes" id="UP000237755">
    <property type="component" value="Unassembled WGS sequence"/>
</dbReference>
<dbReference type="PROSITE" id="PS00211">
    <property type="entry name" value="ABC_TRANSPORTER_1"/>
    <property type="match status" value="1"/>
</dbReference>
<dbReference type="CDD" id="cd03214">
    <property type="entry name" value="ABC_Iron-Siderophores_B12_Hemin"/>
    <property type="match status" value="1"/>
</dbReference>
<feature type="region of interest" description="Disordered" evidence="3">
    <location>
        <begin position="1"/>
        <end position="22"/>
    </location>
</feature>
<evidence type="ECO:0000256" key="3">
    <source>
        <dbReference type="SAM" id="MobiDB-lite"/>
    </source>
</evidence>
<sequence length="305" mass="31071">MTVTAARPAPAADAGLAPDAAPPGLETSRLHFTRAGALVIDGVDCTIPHGRLGAIIGPNGAGKSTLLHLIAGVLNGDGGTVSHGGTRLDTATRRARARVVALAEQHADSQLELSVTDAVLLGRTPHRSLFAGPGADDHAIAARCLADTGAAELADRLYRTLSGGERQRVNLARALAQEPRLLLLDEPTNHLDIRAQLDTLALVSRLTERGLTAVAALHDLNLAAAFADHVIVLAAGRVVAAGAPASVLTSELIREVYGVHAEVLRHPTTGRALLAFSALPADDSGADDGADAAAGTAATAARVSA</sequence>
<dbReference type="InterPro" id="IPR003593">
    <property type="entry name" value="AAA+_ATPase"/>
</dbReference>
<dbReference type="Gene3D" id="3.40.50.300">
    <property type="entry name" value="P-loop containing nucleotide triphosphate hydrolases"/>
    <property type="match status" value="1"/>
</dbReference>
<dbReference type="PANTHER" id="PTHR42794">
    <property type="entry name" value="HEMIN IMPORT ATP-BINDING PROTEIN HMUV"/>
    <property type="match status" value="1"/>
</dbReference>
<protein>
    <recommendedName>
        <fullName evidence="4">ABC transporter domain-containing protein</fullName>
    </recommendedName>
</protein>
<proteinExistence type="predicted"/>
<name>A0ABX5AV17_9MICO</name>
<dbReference type="EMBL" id="MPZN01000028">
    <property type="protein sequence ID" value="PPL18707.1"/>
    <property type="molecule type" value="Genomic_DNA"/>
</dbReference>
<dbReference type="Pfam" id="PF00005">
    <property type="entry name" value="ABC_tran"/>
    <property type="match status" value="1"/>
</dbReference>
<dbReference type="InterPro" id="IPR003439">
    <property type="entry name" value="ABC_transporter-like_ATP-bd"/>
</dbReference>
<dbReference type="SUPFAM" id="SSF52540">
    <property type="entry name" value="P-loop containing nucleoside triphosphate hydrolases"/>
    <property type="match status" value="1"/>
</dbReference>
<dbReference type="PANTHER" id="PTHR42794:SF2">
    <property type="entry name" value="ABC TRANSPORTER ATP-BINDING PROTEIN"/>
    <property type="match status" value="1"/>
</dbReference>
<comment type="caution">
    <text evidence="5">The sequence shown here is derived from an EMBL/GenBank/DDBJ whole genome shotgun (WGS) entry which is preliminary data.</text>
</comment>
<feature type="domain" description="ABC transporter" evidence="4">
    <location>
        <begin position="25"/>
        <end position="260"/>
    </location>
</feature>
<evidence type="ECO:0000313" key="5">
    <source>
        <dbReference type="EMBL" id="PPL18707.1"/>
    </source>
</evidence>
<dbReference type="InterPro" id="IPR017871">
    <property type="entry name" value="ABC_transporter-like_CS"/>
</dbReference>
<evidence type="ECO:0000256" key="2">
    <source>
        <dbReference type="ARBA" id="ARBA00022840"/>
    </source>
</evidence>
<dbReference type="InterPro" id="IPR027417">
    <property type="entry name" value="P-loop_NTPase"/>
</dbReference>
<keyword evidence="6" id="KW-1185">Reference proteome</keyword>
<evidence type="ECO:0000259" key="4">
    <source>
        <dbReference type="PROSITE" id="PS50893"/>
    </source>
</evidence>
<evidence type="ECO:0000313" key="6">
    <source>
        <dbReference type="Proteomes" id="UP000237755"/>
    </source>
</evidence>
<organism evidence="5 6">
    <name type="scientific">Microterricola pindariensis</name>
    <dbReference type="NCBI Taxonomy" id="478010"/>
    <lineage>
        <taxon>Bacteria</taxon>
        <taxon>Bacillati</taxon>
        <taxon>Actinomycetota</taxon>
        <taxon>Actinomycetes</taxon>
        <taxon>Micrococcales</taxon>
        <taxon>Microbacteriaceae</taxon>
        <taxon>Microterricola</taxon>
    </lineage>
</organism>
<dbReference type="SMART" id="SM00382">
    <property type="entry name" value="AAA"/>
    <property type="match status" value="1"/>
</dbReference>
<accession>A0ABX5AV17</accession>
<dbReference type="RefSeq" id="WP_104475453.1">
    <property type="nucleotide sequence ID" value="NZ_MPZN01000028.1"/>
</dbReference>
<keyword evidence="2" id="KW-0067">ATP-binding</keyword>
<gene>
    <name evidence="5" type="ORF">GY24_09745</name>
</gene>